<protein>
    <recommendedName>
        <fullName evidence="3">Phage head-tail adapter protein</fullName>
    </recommendedName>
</protein>
<comment type="caution">
    <text evidence="1">The sequence shown here is derived from an EMBL/GenBank/DDBJ whole genome shotgun (WGS) entry which is preliminary data.</text>
</comment>
<keyword evidence="2" id="KW-1185">Reference proteome</keyword>
<dbReference type="Proteomes" id="UP000035489">
    <property type="component" value="Unassembled WGS sequence"/>
</dbReference>
<gene>
    <name evidence="1" type="ORF">AA309_20205</name>
</gene>
<reference evidence="1 2" key="1">
    <citation type="submission" date="2015-05" db="EMBL/GenBank/DDBJ databases">
        <title>Draft genome sequence of Microvirga vignae strain BR3299, a novel nitrogen fixing bacteria isolated from Brazil semi-aired region.</title>
        <authorList>
            <person name="Zilli J.E."/>
            <person name="Passos S.R."/>
            <person name="Leite J."/>
            <person name="Baldani J.I."/>
            <person name="Xavier G.R."/>
            <person name="Rumjaneck N.G."/>
            <person name="Simoes-Araujo J.L."/>
        </authorList>
    </citation>
    <scope>NUCLEOTIDE SEQUENCE [LARGE SCALE GENOMIC DNA]</scope>
    <source>
        <strain evidence="1 2">BR3299</strain>
    </source>
</reference>
<proteinExistence type="predicted"/>
<evidence type="ECO:0000313" key="1">
    <source>
        <dbReference type="EMBL" id="KLK91420.1"/>
    </source>
</evidence>
<organism evidence="1 2">
    <name type="scientific">Microvirga vignae</name>
    <dbReference type="NCBI Taxonomy" id="1225564"/>
    <lineage>
        <taxon>Bacteria</taxon>
        <taxon>Pseudomonadati</taxon>
        <taxon>Pseudomonadota</taxon>
        <taxon>Alphaproteobacteria</taxon>
        <taxon>Hyphomicrobiales</taxon>
        <taxon>Methylobacteriaceae</taxon>
        <taxon>Microvirga</taxon>
    </lineage>
</organism>
<dbReference type="OrthoDB" id="8451805at2"/>
<dbReference type="AlphaFoldDB" id="A0A0H1R876"/>
<evidence type="ECO:0000313" key="2">
    <source>
        <dbReference type="Proteomes" id="UP000035489"/>
    </source>
</evidence>
<dbReference type="PATRIC" id="fig|1225564.3.peg.5356"/>
<name>A0A0H1R876_9HYPH</name>
<evidence type="ECO:0008006" key="3">
    <source>
        <dbReference type="Google" id="ProtNLM"/>
    </source>
</evidence>
<accession>A0A0H1R876</accession>
<dbReference type="STRING" id="1225564.AA309_20205"/>
<dbReference type="RefSeq" id="WP_047190819.1">
    <property type="nucleotide sequence ID" value="NZ_LCYG01000055.1"/>
</dbReference>
<sequence>MDYAALLHGPAYTLYGRPATITPVNGAPVPISAIDRTSGVELMSDSEDRFSGGLGTVQPAALVRVADLDAAGLTRAGLNRAVLVLNGKTWRIDSAIPKPTTNGEADGELLLLLSGG</sequence>
<dbReference type="EMBL" id="LCYG01000055">
    <property type="protein sequence ID" value="KLK91420.1"/>
    <property type="molecule type" value="Genomic_DNA"/>
</dbReference>